<proteinExistence type="predicted"/>
<organism evidence="1 2">
    <name type="scientific">Babesia divergens</name>
    <dbReference type="NCBI Taxonomy" id="32595"/>
    <lineage>
        <taxon>Eukaryota</taxon>
        <taxon>Sar</taxon>
        <taxon>Alveolata</taxon>
        <taxon>Apicomplexa</taxon>
        <taxon>Aconoidasida</taxon>
        <taxon>Piroplasmida</taxon>
        <taxon>Babesiidae</taxon>
        <taxon>Babesia</taxon>
    </lineage>
</organism>
<reference evidence="1" key="1">
    <citation type="journal article" date="2014" name="Nucleic Acids Res.">
        <title>The evolutionary dynamics of variant antigen genes in Babesia reveal a history of genomic innovation underlying host-parasite interaction.</title>
        <authorList>
            <person name="Jackson A.P."/>
            <person name="Otto T.D."/>
            <person name="Darby A."/>
            <person name="Ramaprasad A."/>
            <person name="Xia D."/>
            <person name="Echaide I.E."/>
            <person name="Farber M."/>
            <person name="Gahlot S."/>
            <person name="Gamble J."/>
            <person name="Gupta D."/>
            <person name="Gupta Y."/>
            <person name="Jackson L."/>
            <person name="Malandrin L."/>
            <person name="Malas T.B."/>
            <person name="Moussa E."/>
            <person name="Nair M."/>
            <person name="Reid A.J."/>
            <person name="Sanders M."/>
            <person name="Sharma J."/>
            <person name="Tracey A."/>
            <person name="Quail M.A."/>
            <person name="Weir W."/>
            <person name="Wastling J.M."/>
            <person name="Hall N."/>
            <person name="Willadsen P."/>
            <person name="Lingelbach K."/>
            <person name="Shiels B."/>
            <person name="Tait A."/>
            <person name="Berriman M."/>
            <person name="Allred D.R."/>
            <person name="Pain A."/>
        </authorList>
    </citation>
    <scope>NUCLEOTIDE SEQUENCE</scope>
    <source>
        <strain evidence="1">1802A</strain>
    </source>
</reference>
<dbReference type="Proteomes" id="UP001195914">
    <property type="component" value="Unassembled WGS sequence"/>
</dbReference>
<name>A0AAD9LDX1_BABDI</name>
<reference evidence="1" key="2">
    <citation type="submission" date="2021-05" db="EMBL/GenBank/DDBJ databases">
        <authorList>
            <person name="Pain A."/>
        </authorList>
    </citation>
    <scope>NUCLEOTIDE SEQUENCE</scope>
    <source>
        <strain evidence="1">1802A</strain>
    </source>
</reference>
<gene>
    <name evidence="1" type="ORF">X943_003243</name>
</gene>
<accession>A0AAD9LDX1</accession>
<comment type="caution">
    <text evidence="1">The sequence shown here is derived from an EMBL/GenBank/DDBJ whole genome shotgun (WGS) entry which is preliminary data.</text>
</comment>
<protein>
    <submittedName>
        <fullName evidence="1">Variant erythrocyte surface antigen-1, alpha subunit</fullName>
    </submittedName>
</protein>
<sequence length="300" mass="32147">MSTTSGLLRCPKNLKECIDWVLRATERDKTGPVNIDKLKNALEAELKGSVNSNDLTQLVHGLCLFMGYPSCLCKPKKSVEESLEKISKELRKEDLKNYKCLKSISNPSLNCSSCKSHVVCKCCVIQSIKAVKEKCGCLKNPKQKCHCKDKDVSCSKVLAGLEACLHLQCLQSDMEDICKCNDPEKCCKSGTCNGGSGGKSCEFCQKLQSGKSVPTTGLGLSPPNPIRLAERLDKFFGSGGQPKSGCACTCGSGSPPNKSCCCLACENCSSKKSCFCGSTSPCSCAQALKLRKTSGDCPCK</sequence>
<feature type="non-terminal residue" evidence="1">
    <location>
        <position position="300"/>
    </location>
</feature>
<keyword evidence="2" id="KW-1185">Reference proteome</keyword>
<evidence type="ECO:0000313" key="1">
    <source>
        <dbReference type="EMBL" id="KAK1932167.1"/>
    </source>
</evidence>
<evidence type="ECO:0000313" key="2">
    <source>
        <dbReference type="Proteomes" id="UP001195914"/>
    </source>
</evidence>
<dbReference type="EMBL" id="JAHBMH010000077">
    <property type="protein sequence ID" value="KAK1932167.1"/>
    <property type="molecule type" value="Genomic_DNA"/>
</dbReference>
<dbReference type="AlphaFoldDB" id="A0AAD9LDX1"/>